<dbReference type="Pfam" id="PF24626">
    <property type="entry name" value="SH3_Tf2-1"/>
    <property type="match status" value="1"/>
</dbReference>
<dbReference type="PANTHER" id="PTHR46148">
    <property type="entry name" value="CHROMO DOMAIN-CONTAINING PROTEIN"/>
    <property type="match status" value="1"/>
</dbReference>
<accession>A0ABQ5B204</accession>
<keyword evidence="3" id="KW-1185">Reference proteome</keyword>
<name>A0ABQ5B204_9ASTR</name>
<organism evidence="2 3">
    <name type="scientific">Tanacetum coccineum</name>
    <dbReference type="NCBI Taxonomy" id="301880"/>
    <lineage>
        <taxon>Eukaryota</taxon>
        <taxon>Viridiplantae</taxon>
        <taxon>Streptophyta</taxon>
        <taxon>Embryophyta</taxon>
        <taxon>Tracheophyta</taxon>
        <taxon>Spermatophyta</taxon>
        <taxon>Magnoliopsida</taxon>
        <taxon>eudicotyledons</taxon>
        <taxon>Gunneridae</taxon>
        <taxon>Pentapetalae</taxon>
        <taxon>asterids</taxon>
        <taxon>campanulids</taxon>
        <taxon>Asterales</taxon>
        <taxon>Asteraceae</taxon>
        <taxon>Asteroideae</taxon>
        <taxon>Anthemideae</taxon>
        <taxon>Anthemidinae</taxon>
        <taxon>Tanacetum</taxon>
    </lineage>
</organism>
<gene>
    <name evidence="2" type="ORF">Tco_0843098</name>
</gene>
<reference evidence="2" key="1">
    <citation type="journal article" date="2022" name="Int. J. Mol. Sci.">
        <title>Draft Genome of Tanacetum Coccineum: Genomic Comparison of Closely Related Tanacetum-Family Plants.</title>
        <authorList>
            <person name="Yamashiro T."/>
            <person name="Shiraishi A."/>
            <person name="Nakayama K."/>
            <person name="Satake H."/>
        </authorList>
    </citation>
    <scope>NUCLEOTIDE SEQUENCE</scope>
</reference>
<dbReference type="PANTHER" id="PTHR46148:SF52">
    <property type="entry name" value="OS04G0603800 PROTEIN"/>
    <property type="match status" value="1"/>
</dbReference>
<dbReference type="InterPro" id="IPR056924">
    <property type="entry name" value="SH3_Tf2-1"/>
</dbReference>
<comment type="caution">
    <text evidence="2">The sequence shown here is derived from an EMBL/GenBank/DDBJ whole genome shotgun (WGS) entry which is preliminary data.</text>
</comment>
<evidence type="ECO:0000313" key="3">
    <source>
        <dbReference type="Proteomes" id="UP001151760"/>
    </source>
</evidence>
<evidence type="ECO:0000259" key="1">
    <source>
        <dbReference type="Pfam" id="PF24626"/>
    </source>
</evidence>
<evidence type="ECO:0000313" key="2">
    <source>
        <dbReference type="EMBL" id="GJT08636.1"/>
    </source>
</evidence>
<feature type="domain" description="Tf2-1-like SH3-like" evidence="1">
    <location>
        <begin position="62"/>
        <end position="107"/>
    </location>
</feature>
<dbReference type="EMBL" id="BQNB010012846">
    <property type="protein sequence ID" value="GJT08636.1"/>
    <property type="molecule type" value="Genomic_DNA"/>
</dbReference>
<dbReference type="Proteomes" id="UP001151760">
    <property type="component" value="Unassembled WGS sequence"/>
</dbReference>
<reference evidence="2" key="2">
    <citation type="submission" date="2022-01" db="EMBL/GenBank/DDBJ databases">
        <authorList>
            <person name="Yamashiro T."/>
            <person name="Shiraishi A."/>
            <person name="Satake H."/>
            <person name="Nakayama K."/>
        </authorList>
    </citation>
    <scope>NUCLEOTIDE SEQUENCE</scope>
</reference>
<protein>
    <recommendedName>
        <fullName evidence="1">Tf2-1-like SH3-like domain-containing protein</fullName>
    </recommendedName>
</protein>
<sequence length="163" mass="18964">MLNKKLQADHWNEMCYQLLKLMTKQLKSPEVFECILLVKIKLLIKKLEDSKDEYQVTLARLLSNKLAKRYYRPFEVLERVGKVAYRLSLPLTSKIHLVFHVLILKPFSRTGHEIVANLPEEDHDGHPMEKPPVICATRVVLQNEESGHQVLVQWLIISPEEAT</sequence>
<proteinExistence type="predicted"/>